<dbReference type="Pfam" id="PF05648">
    <property type="entry name" value="PEX11"/>
    <property type="match status" value="1"/>
</dbReference>
<dbReference type="GO" id="GO:0005778">
    <property type="term" value="C:peroxisomal membrane"/>
    <property type="evidence" value="ECO:0007669"/>
    <property type="project" value="UniProtKB-SubCell"/>
</dbReference>
<evidence type="ECO:0000256" key="1">
    <source>
        <dbReference type="ARBA" id="ARBA00022593"/>
    </source>
</evidence>
<protein>
    <recommendedName>
        <fullName evidence="7">Peroxisomal membrane protein 11C</fullName>
    </recommendedName>
</protein>
<dbReference type="OMA" id="IYRITQY"/>
<evidence type="ECO:0000256" key="4">
    <source>
        <dbReference type="ARBA" id="ARBA00046271"/>
    </source>
</evidence>
<evidence type="ECO:0000256" key="2">
    <source>
        <dbReference type="ARBA" id="ARBA00023136"/>
    </source>
</evidence>
<organism evidence="5 6">
    <name type="scientific">Lottia gigantea</name>
    <name type="common">Giant owl limpet</name>
    <dbReference type="NCBI Taxonomy" id="225164"/>
    <lineage>
        <taxon>Eukaryota</taxon>
        <taxon>Metazoa</taxon>
        <taxon>Spiralia</taxon>
        <taxon>Lophotrochozoa</taxon>
        <taxon>Mollusca</taxon>
        <taxon>Gastropoda</taxon>
        <taxon>Patellogastropoda</taxon>
        <taxon>Lottioidea</taxon>
        <taxon>Lottiidae</taxon>
        <taxon>Lottia</taxon>
    </lineage>
</organism>
<gene>
    <name evidence="5" type="ORF">LOTGIDRAFT_139407</name>
</gene>
<dbReference type="Proteomes" id="UP000030746">
    <property type="component" value="Unassembled WGS sequence"/>
</dbReference>
<dbReference type="AlphaFoldDB" id="V4B6A0"/>
<dbReference type="STRING" id="225164.V4B6A0"/>
<dbReference type="EMBL" id="KB200454">
    <property type="protein sequence ID" value="ESP01627.1"/>
    <property type="molecule type" value="Genomic_DNA"/>
</dbReference>
<name>V4B6A0_LOTGI</name>
<dbReference type="GO" id="GO:0016559">
    <property type="term" value="P:peroxisome fission"/>
    <property type="evidence" value="ECO:0007669"/>
    <property type="project" value="InterPro"/>
</dbReference>
<dbReference type="GeneID" id="20234187"/>
<keyword evidence="3" id="KW-0576">Peroxisome</keyword>
<dbReference type="PANTHER" id="PTHR12652:SF50">
    <property type="entry name" value="PEROXIN 11"/>
    <property type="match status" value="1"/>
</dbReference>
<evidence type="ECO:0008006" key="7">
    <source>
        <dbReference type="Google" id="ProtNLM"/>
    </source>
</evidence>
<dbReference type="CTD" id="20234187"/>
<evidence type="ECO:0000313" key="5">
    <source>
        <dbReference type="EMBL" id="ESP01627.1"/>
    </source>
</evidence>
<dbReference type="HOGENOM" id="CLU_049216_2_1_1"/>
<comment type="subcellular location">
    <subcellularLocation>
        <location evidence="4">Peroxisome membrane</location>
    </subcellularLocation>
</comment>
<evidence type="ECO:0000256" key="3">
    <source>
        <dbReference type="ARBA" id="ARBA00023140"/>
    </source>
</evidence>
<dbReference type="InterPro" id="IPR008733">
    <property type="entry name" value="PEX11"/>
</dbReference>
<dbReference type="KEGG" id="lgi:LOTGIDRAFT_139407"/>
<reference evidence="5 6" key="1">
    <citation type="journal article" date="2013" name="Nature">
        <title>Insights into bilaterian evolution from three spiralian genomes.</title>
        <authorList>
            <person name="Simakov O."/>
            <person name="Marletaz F."/>
            <person name="Cho S.J."/>
            <person name="Edsinger-Gonzales E."/>
            <person name="Havlak P."/>
            <person name="Hellsten U."/>
            <person name="Kuo D.H."/>
            <person name="Larsson T."/>
            <person name="Lv J."/>
            <person name="Arendt D."/>
            <person name="Savage R."/>
            <person name="Osoegawa K."/>
            <person name="de Jong P."/>
            <person name="Grimwood J."/>
            <person name="Chapman J.A."/>
            <person name="Shapiro H."/>
            <person name="Aerts A."/>
            <person name="Otillar R.P."/>
            <person name="Terry A.Y."/>
            <person name="Boore J.L."/>
            <person name="Grigoriev I.V."/>
            <person name="Lindberg D.R."/>
            <person name="Seaver E.C."/>
            <person name="Weisblat D.A."/>
            <person name="Putnam N.H."/>
            <person name="Rokhsar D.S."/>
        </authorList>
    </citation>
    <scope>NUCLEOTIDE SEQUENCE [LARGE SCALE GENOMIC DNA]</scope>
</reference>
<keyword evidence="6" id="KW-1185">Reference proteome</keyword>
<proteinExistence type="predicted"/>
<accession>V4B6A0</accession>
<dbReference type="PANTHER" id="PTHR12652">
    <property type="entry name" value="PEROXISOMAL BIOGENESIS FACTOR 11"/>
    <property type="match status" value="1"/>
</dbReference>
<keyword evidence="1" id="KW-0962">Peroxisome biogenesis</keyword>
<dbReference type="RefSeq" id="XP_009047711.1">
    <property type="nucleotide sequence ID" value="XM_009049463.1"/>
</dbReference>
<keyword evidence="2" id="KW-0472">Membrane</keyword>
<evidence type="ECO:0000313" key="6">
    <source>
        <dbReference type="Proteomes" id="UP000030746"/>
    </source>
</evidence>
<dbReference type="OrthoDB" id="411017at2759"/>
<sequence length="233" mass="26672">MTSLSRDIARYNSFTQSKDKLFRIFQYGSRLVLWYFSKVGATGRLAYKVKKLEEAVSLSRKLFRMGNSFDLMIKVKDSFKGPDAYQALLGVITHSFKALWLVMDHVIWLGKVETVQIQMKTWSQWASRAWLVSLVTATVIDVHKLNDIKAQIIKAKTPHGQSDHHHRNNVQLLKRDFHGAQLTFLKDFCDIFIPLSSLNYVSPGLAALCGVTSSAIGFKLEWEKHGHPYKIKE</sequence>